<organism evidence="9 10">
    <name type="scientific">Cinnamomum micranthum f. kanehirae</name>
    <dbReference type="NCBI Taxonomy" id="337451"/>
    <lineage>
        <taxon>Eukaryota</taxon>
        <taxon>Viridiplantae</taxon>
        <taxon>Streptophyta</taxon>
        <taxon>Embryophyta</taxon>
        <taxon>Tracheophyta</taxon>
        <taxon>Spermatophyta</taxon>
        <taxon>Magnoliopsida</taxon>
        <taxon>Magnoliidae</taxon>
        <taxon>Laurales</taxon>
        <taxon>Lauraceae</taxon>
        <taxon>Cinnamomum</taxon>
    </lineage>
</organism>
<evidence type="ECO:0000256" key="2">
    <source>
        <dbReference type="ARBA" id="ARBA00022491"/>
    </source>
</evidence>
<keyword evidence="10" id="KW-1185">Reference proteome</keyword>
<gene>
    <name evidence="9" type="ORF">CKAN_00474100</name>
</gene>
<evidence type="ECO:0000256" key="6">
    <source>
        <dbReference type="RuleBase" id="RU367028"/>
    </source>
</evidence>
<protein>
    <recommendedName>
        <fullName evidence="6">Transcription repressor</fullName>
    </recommendedName>
    <alternativeName>
        <fullName evidence="6">Ovate family protein</fullName>
    </alternativeName>
</protein>
<keyword evidence="5 6" id="KW-0539">Nucleus</keyword>
<evidence type="ECO:0000313" key="10">
    <source>
        <dbReference type="Proteomes" id="UP000283530"/>
    </source>
</evidence>
<evidence type="ECO:0000313" key="9">
    <source>
        <dbReference type="EMBL" id="RWR76303.1"/>
    </source>
</evidence>
<keyword evidence="7" id="KW-0812">Transmembrane</keyword>
<proteinExistence type="predicted"/>
<feature type="domain" description="OVATE" evidence="8">
    <location>
        <begin position="90"/>
        <end position="151"/>
    </location>
</feature>
<evidence type="ECO:0000256" key="7">
    <source>
        <dbReference type="SAM" id="Phobius"/>
    </source>
</evidence>
<dbReference type="Proteomes" id="UP000283530">
    <property type="component" value="Unassembled WGS sequence"/>
</dbReference>
<dbReference type="NCBIfam" id="TIGR01568">
    <property type="entry name" value="A_thal_3678"/>
    <property type="match status" value="1"/>
</dbReference>
<dbReference type="AlphaFoldDB" id="A0A3S3NW28"/>
<keyword evidence="3 6" id="KW-0805">Transcription regulation</keyword>
<keyword evidence="4 6" id="KW-0804">Transcription</keyword>
<dbReference type="GO" id="GO:0005634">
    <property type="term" value="C:nucleus"/>
    <property type="evidence" value="ECO:0007669"/>
    <property type="project" value="UniProtKB-SubCell"/>
</dbReference>
<evidence type="ECO:0000259" key="8">
    <source>
        <dbReference type="PROSITE" id="PS51754"/>
    </source>
</evidence>
<accession>A0A3S3NW28</accession>
<name>A0A3S3NW28_9MAGN</name>
<keyword evidence="2 6" id="KW-0678">Repressor</keyword>
<feature type="transmembrane region" description="Helical" evidence="7">
    <location>
        <begin position="199"/>
        <end position="219"/>
    </location>
</feature>
<comment type="function">
    <text evidence="6">Transcriptional repressor that regulates multiple aspects of plant growth and development.</text>
</comment>
<dbReference type="PANTHER" id="PTHR33057:SF114">
    <property type="entry name" value="TRANSCRIPTION REPRESSOR-RELATED"/>
    <property type="match status" value="1"/>
</dbReference>
<comment type="caution">
    <text evidence="9">The sequence shown here is derived from an EMBL/GenBank/DDBJ whole genome shotgun (WGS) entry which is preliminary data.</text>
</comment>
<dbReference type="InterPro" id="IPR006458">
    <property type="entry name" value="Ovate_C"/>
</dbReference>
<keyword evidence="7" id="KW-1133">Transmembrane helix</keyword>
<dbReference type="PROSITE" id="PS51754">
    <property type="entry name" value="OVATE"/>
    <property type="match status" value="1"/>
</dbReference>
<dbReference type="OrthoDB" id="1928390at2759"/>
<evidence type="ECO:0000256" key="1">
    <source>
        <dbReference type="ARBA" id="ARBA00004123"/>
    </source>
</evidence>
<dbReference type="GO" id="GO:0045892">
    <property type="term" value="P:negative regulation of DNA-templated transcription"/>
    <property type="evidence" value="ECO:0007669"/>
    <property type="project" value="UniProtKB-UniRule"/>
</dbReference>
<evidence type="ECO:0000256" key="5">
    <source>
        <dbReference type="ARBA" id="ARBA00023242"/>
    </source>
</evidence>
<dbReference type="InterPro" id="IPR038933">
    <property type="entry name" value="Ovate"/>
</dbReference>
<dbReference type="PANTHER" id="PTHR33057">
    <property type="entry name" value="TRANSCRIPTION REPRESSOR OFP7-RELATED"/>
    <property type="match status" value="1"/>
</dbReference>
<sequence length="253" mass="28081">MGETCQTNSRDQRDPSISLRVKRGSLCCCSCRLSISSSASSEGKQVEDRPISSLAAHAMVQERLDQIARGRRKKRVARFNDRGCKCIVMIAMDRDSYDPREDFRWSMMEVIASNRVEGPKELRSLLNCYMSINSEECRHIILEAFHQACSNIFMCITDIILASVKEPARCDPVSMILFQFSNSTNSAYRISATMPDGTHLTVVLGLGAILSLASVPSSVRSITKGLRRRILKRIGTGIVFQSPKGTPNSGRAN</sequence>
<dbReference type="Pfam" id="PF04844">
    <property type="entry name" value="Ovate"/>
    <property type="match status" value="1"/>
</dbReference>
<dbReference type="EMBL" id="QPKB01000002">
    <property type="protein sequence ID" value="RWR76303.1"/>
    <property type="molecule type" value="Genomic_DNA"/>
</dbReference>
<comment type="subcellular location">
    <subcellularLocation>
        <location evidence="1 6">Nucleus</location>
    </subcellularLocation>
</comment>
<keyword evidence="7" id="KW-0472">Membrane</keyword>
<evidence type="ECO:0000256" key="3">
    <source>
        <dbReference type="ARBA" id="ARBA00023015"/>
    </source>
</evidence>
<evidence type="ECO:0000256" key="4">
    <source>
        <dbReference type="ARBA" id="ARBA00023163"/>
    </source>
</evidence>
<reference evidence="9 10" key="1">
    <citation type="journal article" date="2019" name="Nat. Plants">
        <title>Stout camphor tree genome fills gaps in understanding of flowering plant genome evolution.</title>
        <authorList>
            <person name="Chaw S.M."/>
            <person name="Liu Y.C."/>
            <person name="Wu Y.W."/>
            <person name="Wang H.Y."/>
            <person name="Lin C.I."/>
            <person name="Wu C.S."/>
            <person name="Ke H.M."/>
            <person name="Chang L.Y."/>
            <person name="Hsu C.Y."/>
            <person name="Yang H.T."/>
            <person name="Sudianto E."/>
            <person name="Hsu M.H."/>
            <person name="Wu K.P."/>
            <person name="Wang L.N."/>
            <person name="Leebens-Mack J.H."/>
            <person name="Tsai I.J."/>
        </authorList>
    </citation>
    <scope>NUCLEOTIDE SEQUENCE [LARGE SCALE GENOMIC DNA]</scope>
    <source>
        <strain evidence="10">cv. Chaw 1501</strain>
        <tissue evidence="9">Young leaves</tissue>
    </source>
</reference>